<feature type="compositionally biased region" description="Basic and acidic residues" evidence="1">
    <location>
        <begin position="125"/>
        <end position="136"/>
    </location>
</feature>
<dbReference type="EMBL" id="VLLA01000025">
    <property type="protein sequence ID" value="TWI61358.1"/>
    <property type="molecule type" value="Genomic_DNA"/>
</dbReference>
<comment type="caution">
    <text evidence="2">The sequence shown here is derived from an EMBL/GenBank/DDBJ whole genome shotgun (WGS) entry which is preliminary data.</text>
</comment>
<organism evidence="2 3">
    <name type="scientific">Bradyrhizobium huanghuaihaiense</name>
    <dbReference type="NCBI Taxonomy" id="990078"/>
    <lineage>
        <taxon>Bacteria</taxon>
        <taxon>Pseudomonadati</taxon>
        <taxon>Pseudomonadota</taxon>
        <taxon>Alphaproteobacteria</taxon>
        <taxon>Hyphomicrobiales</taxon>
        <taxon>Nitrobacteraceae</taxon>
        <taxon>Bradyrhizobium</taxon>
    </lineage>
</organism>
<gene>
    <name evidence="2" type="ORF">IQ16_07046</name>
</gene>
<dbReference type="Proteomes" id="UP000316291">
    <property type="component" value="Unassembled WGS sequence"/>
</dbReference>
<evidence type="ECO:0000256" key="1">
    <source>
        <dbReference type="SAM" id="MobiDB-lite"/>
    </source>
</evidence>
<protein>
    <submittedName>
        <fullName evidence="2">Uncharacterized protein</fullName>
    </submittedName>
</protein>
<sequence length="234" mass="26093">MAPILIEAGLTKAAVRCNSPFSARTVAKFKRSARKEWMDRDRSTRPLLSKPNPAFPCAEAGTLGRQRHRSNRSQSRPVVSPATFSPIRRRLGLNRLRNLGPAEPERRYEREHSGGPDPGRYQKARQGDHIGQRLMDRTGQSSLRGRTAETDASVSSTSVQNSIGALYRSIGSEIQSVACRLMLTSVDLTLEKIDASKVRCRSKPDRSDATAGPRIGRSRTRPQDLQQAKEAFWR</sequence>
<feature type="compositionally biased region" description="Basic and acidic residues" evidence="1">
    <location>
        <begin position="198"/>
        <end position="208"/>
    </location>
</feature>
<accession>A0A562QWX9</accession>
<proteinExistence type="predicted"/>
<name>A0A562QWX9_9BRAD</name>
<feature type="compositionally biased region" description="Basic and acidic residues" evidence="1">
    <location>
        <begin position="103"/>
        <end position="114"/>
    </location>
</feature>
<evidence type="ECO:0000313" key="2">
    <source>
        <dbReference type="EMBL" id="TWI61358.1"/>
    </source>
</evidence>
<keyword evidence="3" id="KW-1185">Reference proteome</keyword>
<dbReference type="AlphaFoldDB" id="A0A562QWX9"/>
<feature type="region of interest" description="Disordered" evidence="1">
    <location>
        <begin position="37"/>
        <end position="159"/>
    </location>
</feature>
<feature type="region of interest" description="Disordered" evidence="1">
    <location>
        <begin position="198"/>
        <end position="234"/>
    </location>
</feature>
<evidence type="ECO:0000313" key="3">
    <source>
        <dbReference type="Proteomes" id="UP000316291"/>
    </source>
</evidence>
<reference evidence="2 3" key="1">
    <citation type="journal article" date="2015" name="Stand. Genomic Sci.">
        <title>Genomic Encyclopedia of Bacterial and Archaeal Type Strains, Phase III: the genomes of soil and plant-associated and newly described type strains.</title>
        <authorList>
            <person name="Whitman W.B."/>
            <person name="Woyke T."/>
            <person name="Klenk H.P."/>
            <person name="Zhou Y."/>
            <person name="Lilburn T.G."/>
            <person name="Beck B.J."/>
            <person name="De Vos P."/>
            <person name="Vandamme P."/>
            <person name="Eisen J.A."/>
            <person name="Garrity G."/>
            <person name="Hugenholtz P."/>
            <person name="Kyrpides N.C."/>
        </authorList>
    </citation>
    <scope>NUCLEOTIDE SEQUENCE [LARGE SCALE GENOMIC DNA]</scope>
    <source>
        <strain evidence="2 3">CGMCC 1.10948</strain>
    </source>
</reference>
<feature type="compositionally biased region" description="Polar residues" evidence="1">
    <location>
        <begin position="138"/>
        <end position="159"/>
    </location>
</feature>